<proteinExistence type="inferred from homology"/>
<dbReference type="PANTHER" id="PTHR46152">
    <property type="entry name" value="NF-KAPPA-B INHIBITOR-INTERACTING RAS-LIKE PROTEIN"/>
    <property type="match status" value="1"/>
</dbReference>
<evidence type="ECO:0000256" key="2">
    <source>
        <dbReference type="ARBA" id="ARBA00022741"/>
    </source>
</evidence>
<dbReference type="Gene3D" id="3.30.420.10">
    <property type="entry name" value="Ribonuclease H-like superfamily/Ribonuclease H"/>
    <property type="match status" value="1"/>
</dbReference>
<name>A0ABN9KWV5_9NEOB</name>
<reference evidence="5" key="1">
    <citation type="submission" date="2023-07" db="EMBL/GenBank/DDBJ databases">
        <authorList>
            <person name="Stuckert A."/>
        </authorList>
    </citation>
    <scope>NUCLEOTIDE SEQUENCE</scope>
</reference>
<dbReference type="InterPro" id="IPR036397">
    <property type="entry name" value="RNaseH_sf"/>
</dbReference>
<evidence type="ECO:0000256" key="4">
    <source>
        <dbReference type="SAM" id="MobiDB-lite"/>
    </source>
</evidence>
<keyword evidence="6" id="KW-1185">Reference proteome</keyword>
<dbReference type="EMBL" id="CAUEEQ010004324">
    <property type="protein sequence ID" value="CAJ0927126.1"/>
    <property type="molecule type" value="Genomic_DNA"/>
</dbReference>
<organism evidence="5 6">
    <name type="scientific">Ranitomeya imitator</name>
    <name type="common">mimic poison frog</name>
    <dbReference type="NCBI Taxonomy" id="111125"/>
    <lineage>
        <taxon>Eukaryota</taxon>
        <taxon>Metazoa</taxon>
        <taxon>Chordata</taxon>
        <taxon>Craniata</taxon>
        <taxon>Vertebrata</taxon>
        <taxon>Euteleostomi</taxon>
        <taxon>Amphibia</taxon>
        <taxon>Batrachia</taxon>
        <taxon>Anura</taxon>
        <taxon>Neobatrachia</taxon>
        <taxon>Hyloidea</taxon>
        <taxon>Dendrobatidae</taxon>
        <taxon>Dendrobatinae</taxon>
        <taxon>Ranitomeya</taxon>
    </lineage>
</organism>
<dbReference type="SUPFAM" id="SSF52540">
    <property type="entry name" value="P-loop containing nucleoside triphosphate hydrolases"/>
    <property type="match status" value="1"/>
</dbReference>
<dbReference type="PROSITE" id="PS51421">
    <property type="entry name" value="RAS"/>
    <property type="match status" value="1"/>
</dbReference>
<gene>
    <name evidence="5" type="ORF">RIMI_LOCUS2965426</name>
</gene>
<evidence type="ECO:0000313" key="6">
    <source>
        <dbReference type="Proteomes" id="UP001176940"/>
    </source>
</evidence>
<protein>
    <submittedName>
        <fullName evidence="5">Uncharacterized protein</fullName>
    </submittedName>
</protein>
<evidence type="ECO:0000256" key="1">
    <source>
        <dbReference type="ARBA" id="ARBA00008094"/>
    </source>
</evidence>
<keyword evidence="3" id="KW-0342">GTP-binding</keyword>
<evidence type="ECO:0000313" key="5">
    <source>
        <dbReference type="EMBL" id="CAJ0927126.1"/>
    </source>
</evidence>
<sequence>MRSSKEVGVSLPASSSFMRPDKSRQKAPTSASLFHPSSEDKVRKRMAYWPTERVPWWRLKRDSVVEANRPGSSKTLRKASKKDNDHKHTSRLCKGYLTKKENDGVLRQMTWPPQSPDLNPIELVWVLNDTIRYVITGHSCNAYTDATDRLENASILEANYAPTAVLLPAGRWRQMAGALRMRPPFSSAGGQEEQQEDPGTQQRLEFFFTTWIKENLDMFGVYESAPLSCFTTTNYIKVKANLSPGTHELLYIRPERWWPYLTAVKPGQESIETLEDVYIASVETERGVKEQLRLYDTQGLQEGTELPAHYFSIADGFILVYSVDSLESFRMVEHLKRDIERFRDKKEMALVVLGNKMDLAEYRQVDTEMALHWARGEKVRLWEVSVTDRKTLIEPFTFLANKLNQLQCKSSFPLPGRKNWGEVGIIFSHL</sequence>
<dbReference type="Pfam" id="PF00071">
    <property type="entry name" value="Ras"/>
    <property type="match status" value="1"/>
</dbReference>
<feature type="region of interest" description="Disordered" evidence="4">
    <location>
        <begin position="67"/>
        <end position="89"/>
    </location>
</feature>
<dbReference type="PANTHER" id="PTHR46152:SF1">
    <property type="entry name" value="NF-KAPPA-B INHIBITOR-INTERACTING RAS-LIKE PROTEIN 1"/>
    <property type="match status" value="1"/>
</dbReference>
<dbReference type="SMART" id="SM00173">
    <property type="entry name" value="RAS"/>
    <property type="match status" value="1"/>
</dbReference>
<comment type="similarity">
    <text evidence="1">Belongs to the small GTPase superfamily. Ras family. KappaB-Ras subfamily.</text>
</comment>
<dbReference type="InterPro" id="IPR005225">
    <property type="entry name" value="Small_GTP-bd"/>
</dbReference>
<evidence type="ECO:0000256" key="3">
    <source>
        <dbReference type="ARBA" id="ARBA00023134"/>
    </source>
</evidence>
<dbReference type="InterPro" id="IPR042227">
    <property type="entry name" value="KBRS"/>
</dbReference>
<dbReference type="InterPro" id="IPR027417">
    <property type="entry name" value="P-loop_NTPase"/>
</dbReference>
<accession>A0ABN9KWV5</accession>
<dbReference type="NCBIfam" id="TIGR00231">
    <property type="entry name" value="small_GTP"/>
    <property type="match status" value="1"/>
</dbReference>
<dbReference type="PROSITE" id="PS51419">
    <property type="entry name" value="RAB"/>
    <property type="match status" value="1"/>
</dbReference>
<keyword evidence="2" id="KW-0547">Nucleotide-binding</keyword>
<dbReference type="SMART" id="SM00175">
    <property type="entry name" value="RAB"/>
    <property type="match status" value="1"/>
</dbReference>
<dbReference type="Gene3D" id="3.40.50.300">
    <property type="entry name" value="P-loop containing nucleotide triphosphate hydrolases"/>
    <property type="match status" value="1"/>
</dbReference>
<comment type="caution">
    <text evidence="5">The sequence shown here is derived from an EMBL/GenBank/DDBJ whole genome shotgun (WGS) entry which is preliminary data.</text>
</comment>
<dbReference type="Proteomes" id="UP001176940">
    <property type="component" value="Unassembled WGS sequence"/>
</dbReference>
<dbReference type="InterPro" id="IPR001806">
    <property type="entry name" value="Small_GTPase"/>
</dbReference>
<feature type="region of interest" description="Disordered" evidence="4">
    <location>
        <begin position="1"/>
        <end position="42"/>
    </location>
</feature>